<dbReference type="InterPro" id="IPR017853">
    <property type="entry name" value="GH"/>
</dbReference>
<organism evidence="6 7">
    <name type="scientific">Panicum miliaceum</name>
    <name type="common">Proso millet</name>
    <name type="synonym">Broomcorn millet</name>
    <dbReference type="NCBI Taxonomy" id="4540"/>
    <lineage>
        <taxon>Eukaryota</taxon>
        <taxon>Viridiplantae</taxon>
        <taxon>Streptophyta</taxon>
        <taxon>Embryophyta</taxon>
        <taxon>Tracheophyta</taxon>
        <taxon>Spermatophyta</taxon>
        <taxon>Magnoliopsida</taxon>
        <taxon>Liliopsida</taxon>
        <taxon>Poales</taxon>
        <taxon>Poaceae</taxon>
        <taxon>PACMAD clade</taxon>
        <taxon>Panicoideae</taxon>
        <taxon>Panicodae</taxon>
        <taxon>Paniceae</taxon>
        <taxon>Panicinae</taxon>
        <taxon>Panicum</taxon>
        <taxon>Panicum sect. Panicum</taxon>
    </lineage>
</organism>
<protein>
    <submittedName>
        <fullName evidence="6">Lichenase-2-like</fullName>
    </submittedName>
</protein>
<sequence>MPPEATAGLMDLGERAIHSHPCCRHVSGGEEGGTDEDSCRGSSDQCRRALEWDGCRGGAPPREGLRRQADFTDQGVESVGVSYGMSGDNLPPASTVVGMYKANGIPLMRIYAPDQAALEAVGGTGIRVVVGAPNDVLSSLAASPAAAASWVRNNIQAYPDVTFRCVCVGNEVEGGAAQDLVPAMENVRAALAAAGLDGIKVTTSVSQAILGGYKPPSAADFTAEAQGFMGPVLGFLARTGAPLMASIYPYFTYATNPSAMDLSYALFTAPGAVLQDGTYGYQNLFDATVDSFYVAMGKNGGSGVTLVVSESGWPSAGGVAASRENAALYNQNLINHVGRGTPRHPGAIETILFSMFNENLKESGVEQNWGLFYPNTQRVYPISFN</sequence>
<dbReference type="Proteomes" id="UP000275267">
    <property type="component" value="Unassembled WGS sequence"/>
</dbReference>
<evidence type="ECO:0000313" key="7">
    <source>
        <dbReference type="Proteomes" id="UP000275267"/>
    </source>
</evidence>
<dbReference type="InterPro" id="IPR044965">
    <property type="entry name" value="Glyco_hydro_17_plant"/>
</dbReference>
<dbReference type="GO" id="GO:0005975">
    <property type="term" value="P:carbohydrate metabolic process"/>
    <property type="evidence" value="ECO:0007669"/>
    <property type="project" value="InterPro"/>
</dbReference>
<name>A0A3L6REM3_PANMI</name>
<evidence type="ECO:0000256" key="3">
    <source>
        <dbReference type="ARBA" id="ARBA00023295"/>
    </source>
</evidence>
<gene>
    <name evidence="6" type="ORF">C2845_PM06G23600</name>
</gene>
<accession>A0A3L6REM3</accession>
<evidence type="ECO:0000256" key="1">
    <source>
        <dbReference type="ARBA" id="ARBA00008773"/>
    </source>
</evidence>
<keyword evidence="2 5" id="KW-0378">Hydrolase</keyword>
<dbReference type="InterPro" id="IPR000490">
    <property type="entry name" value="Glyco_hydro_17"/>
</dbReference>
<dbReference type="OrthoDB" id="941679at2759"/>
<dbReference type="PANTHER" id="PTHR32227">
    <property type="entry name" value="GLUCAN ENDO-1,3-BETA-GLUCOSIDASE BG1-RELATED-RELATED"/>
    <property type="match status" value="1"/>
</dbReference>
<dbReference type="FunFam" id="3.20.20.80:FF:000010">
    <property type="entry name" value="glucan endo-1,3-beta-glucosidase, basic"/>
    <property type="match status" value="1"/>
</dbReference>
<dbReference type="PROSITE" id="PS00587">
    <property type="entry name" value="GLYCOSYL_HYDROL_F17"/>
    <property type="match status" value="1"/>
</dbReference>
<evidence type="ECO:0000256" key="2">
    <source>
        <dbReference type="ARBA" id="ARBA00022801"/>
    </source>
</evidence>
<comment type="similarity">
    <text evidence="1 4">Belongs to the glycosyl hydrolase 17 family.</text>
</comment>
<evidence type="ECO:0000313" key="6">
    <source>
        <dbReference type="EMBL" id="RLN00936.1"/>
    </source>
</evidence>
<evidence type="ECO:0000256" key="5">
    <source>
        <dbReference type="RuleBase" id="RU004336"/>
    </source>
</evidence>
<dbReference type="EMBL" id="PQIB02000009">
    <property type="protein sequence ID" value="RLN00936.1"/>
    <property type="molecule type" value="Genomic_DNA"/>
</dbReference>
<dbReference type="AlphaFoldDB" id="A0A3L6REM3"/>
<reference evidence="7" key="1">
    <citation type="journal article" date="2019" name="Nat. Commun.">
        <title>The genome of broomcorn millet.</title>
        <authorList>
            <person name="Zou C."/>
            <person name="Miki D."/>
            <person name="Li D."/>
            <person name="Tang Q."/>
            <person name="Xiao L."/>
            <person name="Rajput S."/>
            <person name="Deng P."/>
            <person name="Jia W."/>
            <person name="Huang R."/>
            <person name="Zhang M."/>
            <person name="Sun Y."/>
            <person name="Hu J."/>
            <person name="Fu X."/>
            <person name="Schnable P.S."/>
            <person name="Li F."/>
            <person name="Zhang H."/>
            <person name="Feng B."/>
            <person name="Zhu X."/>
            <person name="Liu R."/>
            <person name="Schnable J.C."/>
            <person name="Zhu J.-K."/>
            <person name="Zhang H."/>
        </authorList>
    </citation>
    <scope>NUCLEOTIDE SEQUENCE [LARGE SCALE GENOMIC DNA]</scope>
</reference>
<dbReference type="Pfam" id="PF00332">
    <property type="entry name" value="Glyco_hydro_17"/>
    <property type="match status" value="1"/>
</dbReference>
<dbReference type="GO" id="GO:0042973">
    <property type="term" value="F:glucan endo-1,3-beta-D-glucosidase activity"/>
    <property type="evidence" value="ECO:0007669"/>
    <property type="project" value="UniProtKB-ARBA"/>
</dbReference>
<evidence type="ECO:0000256" key="4">
    <source>
        <dbReference type="RuleBase" id="RU004335"/>
    </source>
</evidence>
<dbReference type="Gene3D" id="3.20.20.80">
    <property type="entry name" value="Glycosidases"/>
    <property type="match status" value="1"/>
</dbReference>
<dbReference type="STRING" id="4540.A0A3L6REM3"/>
<comment type="caution">
    <text evidence="6">The sequence shown here is derived from an EMBL/GenBank/DDBJ whole genome shotgun (WGS) entry which is preliminary data.</text>
</comment>
<keyword evidence="3 5" id="KW-0326">Glycosidase</keyword>
<proteinExistence type="inferred from homology"/>
<keyword evidence="7" id="KW-1185">Reference proteome</keyword>
<dbReference type="SUPFAM" id="SSF51445">
    <property type="entry name" value="(Trans)glycosidases"/>
    <property type="match status" value="1"/>
</dbReference>